<protein>
    <recommendedName>
        <fullName evidence="3">F-box domain-containing protein</fullName>
    </recommendedName>
</protein>
<dbReference type="OrthoDB" id="3487169at2759"/>
<proteinExistence type="predicted"/>
<name>A0A132BB13_MOLSC</name>
<dbReference type="RefSeq" id="XP_018063923.1">
    <property type="nucleotide sequence ID" value="XM_018221537.1"/>
</dbReference>
<organism evidence="1 2">
    <name type="scientific">Mollisia scopiformis</name>
    <name type="common">Conifer needle endophyte fungus</name>
    <name type="synonym">Phialocephala scopiformis</name>
    <dbReference type="NCBI Taxonomy" id="149040"/>
    <lineage>
        <taxon>Eukaryota</taxon>
        <taxon>Fungi</taxon>
        <taxon>Dikarya</taxon>
        <taxon>Ascomycota</taxon>
        <taxon>Pezizomycotina</taxon>
        <taxon>Leotiomycetes</taxon>
        <taxon>Helotiales</taxon>
        <taxon>Mollisiaceae</taxon>
        <taxon>Mollisia</taxon>
    </lineage>
</organism>
<evidence type="ECO:0000313" key="1">
    <source>
        <dbReference type="EMBL" id="KUJ09568.1"/>
    </source>
</evidence>
<gene>
    <name evidence="1" type="ORF">LY89DRAFT_761162</name>
</gene>
<reference evidence="1 2" key="1">
    <citation type="submission" date="2015-10" db="EMBL/GenBank/DDBJ databases">
        <title>Full genome of DAOMC 229536 Phialocephala scopiformis, a fungal endophyte of spruce producing the potent anti-insectan compound rugulosin.</title>
        <authorList>
            <consortium name="DOE Joint Genome Institute"/>
            <person name="Walker A.K."/>
            <person name="Frasz S.L."/>
            <person name="Seifert K.A."/>
            <person name="Miller J.D."/>
            <person name="Mondo S.J."/>
            <person name="Labutti K."/>
            <person name="Lipzen A."/>
            <person name="Dockter R."/>
            <person name="Kennedy M."/>
            <person name="Grigoriev I.V."/>
            <person name="Spatafora J.W."/>
        </authorList>
    </citation>
    <scope>NUCLEOTIDE SEQUENCE [LARGE SCALE GENOMIC DNA]</scope>
    <source>
        <strain evidence="1 2">CBS 120377</strain>
    </source>
</reference>
<sequence length="260" mass="30016">MNPTKRHNLNPKRPQNATAVTNMSAQPLIVFSKSFRDALVQHQPKNTIHLLPYDVLYMIFKLIGEEGTICLGLTCSKLWNYVKCSNQVCFPIPLSIRLCGHEAGGRYTCYECGSSSILDYLYYGTLMRNYREWTFHDEVTGHTHEARFLNKWVFVEEPENWRTPAARSSPLAHLKSRLRDFYLSHFELPSPDNRLSEYVMVPAFLPSPYSLGDDWTELALEAIHGDLGNPRHGSVKAWEEYWVNFAVAKRNRGALKDMMR</sequence>
<dbReference type="InParanoid" id="A0A132BB13"/>
<dbReference type="KEGG" id="psco:LY89DRAFT_761162"/>
<dbReference type="AlphaFoldDB" id="A0A132BB13"/>
<keyword evidence="2" id="KW-1185">Reference proteome</keyword>
<accession>A0A132BB13</accession>
<evidence type="ECO:0000313" key="2">
    <source>
        <dbReference type="Proteomes" id="UP000070700"/>
    </source>
</evidence>
<dbReference type="EMBL" id="KQ947431">
    <property type="protein sequence ID" value="KUJ09568.1"/>
    <property type="molecule type" value="Genomic_DNA"/>
</dbReference>
<dbReference type="GeneID" id="28831263"/>
<evidence type="ECO:0008006" key="3">
    <source>
        <dbReference type="Google" id="ProtNLM"/>
    </source>
</evidence>
<dbReference type="Proteomes" id="UP000070700">
    <property type="component" value="Unassembled WGS sequence"/>
</dbReference>